<protein>
    <submittedName>
        <fullName evidence="1">Uncharacterized protein</fullName>
    </submittedName>
</protein>
<dbReference type="AlphaFoldDB" id="A0A4Y2R991"/>
<evidence type="ECO:0000313" key="2">
    <source>
        <dbReference type="Proteomes" id="UP000499080"/>
    </source>
</evidence>
<evidence type="ECO:0000313" key="1">
    <source>
        <dbReference type="EMBL" id="GBN72221.1"/>
    </source>
</evidence>
<proteinExistence type="predicted"/>
<organism evidence="1 2">
    <name type="scientific">Araneus ventricosus</name>
    <name type="common">Orbweaver spider</name>
    <name type="synonym">Epeira ventricosa</name>
    <dbReference type="NCBI Taxonomy" id="182803"/>
    <lineage>
        <taxon>Eukaryota</taxon>
        <taxon>Metazoa</taxon>
        <taxon>Ecdysozoa</taxon>
        <taxon>Arthropoda</taxon>
        <taxon>Chelicerata</taxon>
        <taxon>Arachnida</taxon>
        <taxon>Araneae</taxon>
        <taxon>Araneomorphae</taxon>
        <taxon>Entelegynae</taxon>
        <taxon>Araneoidea</taxon>
        <taxon>Araneidae</taxon>
        <taxon>Araneus</taxon>
    </lineage>
</organism>
<gene>
    <name evidence="1" type="ORF">AVEN_245133_1</name>
</gene>
<sequence length="113" mass="12160">MLDSCSQTELAKVCACGLRVSIHSSPETFQTFQTGACSPAYYTTNMQTEESSAQQLGQGLMLHMLISTSFLHGICKEHCGRGKDASDVTVCSASIKRKHQRSLNTGIGQQSAT</sequence>
<comment type="caution">
    <text evidence="1">The sequence shown here is derived from an EMBL/GenBank/DDBJ whole genome shotgun (WGS) entry which is preliminary data.</text>
</comment>
<dbReference type="EMBL" id="BGPR01016214">
    <property type="protein sequence ID" value="GBN72221.1"/>
    <property type="molecule type" value="Genomic_DNA"/>
</dbReference>
<reference evidence="1 2" key="1">
    <citation type="journal article" date="2019" name="Sci. Rep.">
        <title>Orb-weaving spider Araneus ventricosus genome elucidates the spidroin gene catalogue.</title>
        <authorList>
            <person name="Kono N."/>
            <person name="Nakamura H."/>
            <person name="Ohtoshi R."/>
            <person name="Moran D.A.P."/>
            <person name="Shinohara A."/>
            <person name="Yoshida Y."/>
            <person name="Fujiwara M."/>
            <person name="Mori M."/>
            <person name="Tomita M."/>
            <person name="Arakawa K."/>
        </authorList>
    </citation>
    <scope>NUCLEOTIDE SEQUENCE [LARGE SCALE GENOMIC DNA]</scope>
</reference>
<accession>A0A4Y2R991</accession>
<name>A0A4Y2R991_ARAVE</name>
<dbReference type="Proteomes" id="UP000499080">
    <property type="component" value="Unassembled WGS sequence"/>
</dbReference>
<keyword evidence="2" id="KW-1185">Reference proteome</keyword>